<keyword evidence="1" id="KW-0560">Oxidoreductase</keyword>
<organism evidence="3 4">
    <name type="scientific">Sarocladium strictum</name>
    <name type="common">Black bundle disease fungus</name>
    <name type="synonym">Acremonium strictum</name>
    <dbReference type="NCBI Taxonomy" id="5046"/>
    <lineage>
        <taxon>Eukaryota</taxon>
        <taxon>Fungi</taxon>
        <taxon>Dikarya</taxon>
        <taxon>Ascomycota</taxon>
        <taxon>Pezizomycotina</taxon>
        <taxon>Sordariomycetes</taxon>
        <taxon>Hypocreomycetidae</taxon>
        <taxon>Hypocreales</taxon>
        <taxon>Sarocladiaceae</taxon>
        <taxon>Sarocladium</taxon>
    </lineage>
</organism>
<dbReference type="InterPro" id="IPR050411">
    <property type="entry name" value="AlphaKG_dependent_hydroxylases"/>
</dbReference>
<evidence type="ECO:0000313" key="4">
    <source>
        <dbReference type="Proteomes" id="UP001175261"/>
    </source>
</evidence>
<accession>A0AA39GKV5</accession>
<dbReference type="InterPro" id="IPR003819">
    <property type="entry name" value="TauD/TfdA-like"/>
</dbReference>
<reference evidence="3" key="1">
    <citation type="submission" date="2022-10" db="EMBL/GenBank/DDBJ databases">
        <title>Determination and structural analysis of whole genome sequence of Sarocladium strictum F4-1.</title>
        <authorList>
            <person name="Hu L."/>
            <person name="Jiang Y."/>
        </authorList>
    </citation>
    <scope>NUCLEOTIDE SEQUENCE</scope>
    <source>
        <strain evidence="3">F4-1</strain>
    </source>
</reference>
<dbReference type="PANTHER" id="PTHR10696:SF54">
    <property type="entry name" value="FAMILY OXIDOREDUCTASE, PUTATIVE (AFU_ORTHOLOGUE AFUA_4G13850)-RELATED"/>
    <property type="match status" value="1"/>
</dbReference>
<comment type="caution">
    <text evidence="3">The sequence shown here is derived from an EMBL/GenBank/DDBJ whole genome shotgun (WGS) entry which is preliminary data.</text>
</comment>
<dbReference type="Proteomes" id="UP001175261">
    <property type="component" value="Unassembled WGS sequence"/>
</dbReference>
<dbReference type="PANTHER" id="PTHR10696">
    <property type="entry name" value="GAMMA-BUTYROBETAINE HYDROXYLASE-RELATED"/>
    <property type="match status" value="1"/>
</dbReference>
<name>A0AA39GKV5_SARSR</name>
<protein>
    <recommendedName>
        <fullName evidence="2">TauD/TfdA-like domain-containing protein</fullName>
    </recommendedName>
</protein>
<evidence type="ECO:0000313" key="3">
    <source>
        <dbReference type="EMBL" id="KAK0389227.1"/>
    </source>
</evidence>
<dbReference type="InterPro" id="IPR042098">
    <property type="entry name" value="TauD-like_sf"/>
</dbReference>
<sequence length="377" mass="42356">MASASIIVPAPLGHGFEQPGVDQVPEQPVMTGPMVWHGSQFVDDETFVVELTKNDIAEVDKAVAAFEATGLSPGHLSPETFPLPMLGPKLRALSLRVHEGEGFFVLRGLQPWKYRRIENTIAFTGISSYIGNRRGVQSPGGPVMTHIFDFSKEVEEKEKLNDGYLGHANRTSFLPFHSDDGHIISLYCLKGADIGGRTLLASSWAIYNKLLLTRPDIIETLKEEWLWDSFMPSNPSFRRPLLLEEQGRIICNYRIRPFLGTPGYPRNAALGPLPAHQAEALDVVAQLADEMCHRFQFQTGDIQFLNNLTILHAREEFQGSEGNENRRHLLRLVQMDEELSWGLPKELKDVTAKMYDHGPDDETFIWSPEPLPYVIGQ</sequence>
<dbReference type="Gene3D" id="3.60.130.10">
    <property type="entry name" value="Clavaminate synthase-like"/>
    <property type="match status" value="1"/>
</dbReference>
<dbReference type="GO" id="GO:0016491">
    <property type="term" value="F:oxidoreductase activity"/>
    <property type="evidence" value="ECO:0007669"/>
    <property type="project" value="UniProtKB-KW"/>
</dbReference>
<gene>
    <name evidence="3" type="ORF">NLU13_2802</name>
</gene>
<keyword evidence="4" id="KW-1185">Reference proteome</keyword>
<feature type="domain" description="TauD/TfdA-like" evidence="2">
    <location>
        <begin position="74"/>
        <end position="332"/>
    </location>
</feature>
<dbReference type="EMBL" id="JAPDFR010000002">
    <property type="protein sequence ID" value="KAK0389227.1"/>
    <property type="molecule type" value="Genomic_DNA"/>
</dbReference>
<dbReference type="Pfam" id="PF02668">
    <property type="entry name" value="TauD"/>
    <property type="match status" value="1"/>
</dbReference>
<dbReference type="AlphaFoldDB" id="A0AA39GKV5"/>
<evidence type="ECO:0000259" key="2">
    <source>
        <dbReference type="Pfam" id="PF02668"/>
    </source>
</evidence>
<evidence type="ECO:0000256" key="1">
    <source>
        <dbReference type="ARBA" id="ARBA00023002"/>
    </source>
</evidence>
<proteinExistence type="predicted"/>
<dbReference type="SUPFAM" id="SSF51197">
    <property type="entry name" value="Clavaminate synthase-like"/>
    <property type="match status" value="1"/>
</dbReference>